<dbReference type="FunFam" id="2.110.10.10:FF:000002">
    <property type="entry name" value="Matrix metallopeptidase 3"/>
    <property type="match status" value="1"/>
</dbReference>
<comment type="cofactor">
    <cofactor evidence="17">
        <name>Zn(2+)</name>
        <dbReference type="ChEBI" id="CHEBI:29105"/>
    </cofactor>
    <text evidence="17">Binds 2 Zn(2+) ions per subunit.</text>
</comment>
<keyword evidence="13" id="KW-0865">Zymogen</keyword>
<dbReference type="InterPro" id="IPR021158">
    <property type="entry name" value="Pept_M10A_Zn_BS"/>
</dbReference>
<feature type="binding site" evidence="17">
    <location>
        <position position="193"/>
    </location>
    <ligand>
        <name>Ca(2+)</name>
        <dbReference type="ChEBI" id="CHEBI:29108"/>
        <label>2</label>
    </ligand>
</feature>
<feature type="short sequence motif" description="Cysteine switch" evidence="19">
    <location>
        <begin position="91"/>
        <end position="98"/>
    </location>
</feature>
<dbReference type="InterPro" id="IPR000585">
    <property type="entry name" value="Hemopexin-like_dom"/>
</dbReference>
<keyword evidence="7 22" id="KW-0732">Signal</keyword>
<dbReference type="InterPro" id="IPR018486">
    <property type="entry name" value="Hemopexin_CS"/>
</dbReference>
<evidence type="ECO:0000256" key="8">
    <source>
        <dbReference type="ARBA" id="ARBA00022737"/>
    </source>
</evidence>
<dbReference type="Gene3D" id="3.40.390.10">
    <property type="entry name" value="Collagenase (Catalytic Domain)"/>
    <property type="match status" value="1"/>
</dbReference>
<feature type="binding site" evidence="17">
    <location>
        <position position="199"/>
    </location>
    <ligand>
        <name>Ca(2+)</name>
        <dbReference type="ChEBI" id="CHEBI:29108"/>
        <label>3</label>
    </ligand>
</feature>
<feature type="modified residue" description="Phosphotyrosine; by PKDCC" evidence="18">
    <location>
        <position position="365"/>
    </location>
</feature>
<evidence type="ECO:0000256" key="12">
    <source>
        <dbReference type="ARBA" id="ARBA00023049"/>
    </source>
</evidence>
<feature type="binding site" description="in inhibited form" evidence="17">
    <location>
        <position position="93"/>
    </location>
    <ligand>
        <name>Zn(2+)</name>
        <dbReference type="ChEBI" id="CHEBI:29105"/>
        <label>2</label>
        <note>catalytic</note>
    </ligand>
</feature>
<feature type="binding site" evidence="17">
    <location>
        <position position="159"/>
    </location>
    <ligand>
        <name>Ca(2+)</name>
        <dbReference type="ChEBI" id="CHEBI:29108"/>
        <label>2</label>
    </ligand>
</feature>
<feature type="domain" description="Peptidase metallopeptidase" evidence="23">
    <location>
        <begin position="106"/>
        <end position="265"/>
    </location>
</feature>
<feature type="binding site" evidence="17">
    <location>
        <position position="125"/>
    </location>
    <ligand>
        <name>Ca(2+)</name>
        <dbReference type="ChEBI" id="CHEBI:29108"/>
        <label>1</label>
    </ligand>
</feature>
<dbReference type="InterPro" id="IPR033739">
    <property type="entry name" value="M10A_MMP"/>
</dbReference>
<feature type="chain" id="PRO_5015953571" evidence="22">
    <location>
        <begin position="17"/>
        <end position="470"/>
    </location>
</feature>
<dbReference type="SUPFAM" id="SSF50923">
    <property type="entry name" value="Hemopexin-like domain"/>
    <property type="match status" value="1"/>
</dbReference>
<comment type="subcellular location">
    <subcellularLocation>
        <location evidence="1">Secreted</location>
        <location evidence="1">Extracellular space</location>
        <location evidence="1">Extracellular matrix</location>
    </subcellularLocation>
</comment>
<dbReference type="SUPFAM" id="SSF55486">
    <property type="entry name" value="Metalloproteases ('zincins'), catalytic domain"/>
    <property type="match status" value="1"/>
</dbReference>
<feature type="binding site" evidence="17">
    <location>
        <position position="177"/>
    </location>
    <ligand>
        <name>Ca(2+)</name>
        <dbReference type="ChEBI" id="CHEBI:29108"/>
        <label>3</label>
    </ligand>
</feature>
<keyword evidence="5" id="KW-0645">Protease</keyword>
<dbReference type="GO" id="GO:0004222">
    <property type="term" value="F:metalloendopeptidase activity"/>
    <property type="evidence" value="ECO:0007669"/>
    <property type="project" value="InterPro"/>
</dbReference>
<feature type="binding site" evidence="17">
    <location>
        <position position="184"/>
    </location>
    <ligand>
        <name>Zn(2+)</name>
        <dbReference type="ChEBI" id="CHEBI:29105"/>
        <label>1</label>
    </ligand>
</feature>
<feature type="binding site" evidence="17">
    <location>
        <position position="176"/>
    </location>
    <ligand>
        <name>Ca(2+)</name>
        <dbReference type="ChEBI" id="CHEBI:29108"/>
        <label>3</label>
    </ligand>
</feature>
<dbReference type="PANTHER" id="PTHR10201">
    <property type="entry name" value="MATRIX METALLOPROTEINASE"/>
    <property type="match status" value="1"/>
</dbReference>
<keyword evidence="4" id="KW-0272">Extracellular matrix</keyword>
<dbReference type="AlphaFoldDB" id="A0A2Y9K679"/>
<dbReference type="InterPro" id="IPR001818">
    <property type="entry name" value="Pept_M10_metallopeptidase"/>
</dbReference>
<evidence type="ECO:0000256" key="11">
    <source>
        <dbReference type="ARBA" id="ARBA00022837"/>
    </source>
</evidence>
<organism evidence="24 25">
    <name type="scientific">Enhydra lutris kenyoni</name>
    <name type="common">northern sea otter</name>
    <dbReference type="NCBI Taxonomy" id="391180"/>
    <lineage>
        <taxon>Eukaryota</taxon>
        <taxon>Metazoa</taxon>
        <taxon>Chordata</taxon>
        <taxon>Craniata</taxon>
        <taxon>Vertebrata</taxon>
        <taxon>Euteleostomi</taxon>
        <taxon>Mammalia</taxon>
        <taxon>Eutheria</taxon>
        <taxon>Laurasiatheria</taxon>
        <taxon>Carnivora</taxon>
        <taxon>Caniformia</taxon>
        <taxon>Musteloidea</taxon>
        <taxon>Mustelidae</taxon>
        <taxon>Lutrinae</taxon>
        <taxon>Enhydra</taxon>
    </lineage>
</organism>
<dbReference type="GO" id="GO:0030198">
    <property type="term" value="P:extracellular matrix organization"/>
    <property type="evidence" value="ECO:0007669"/>
    <property type="project" value="TreeGrafter"/>
</dbReference>
<dbReference type="InterPro" id="IPR021190">
    <property type="entry name" value="Pept_M10A"/>
</dbReference>
<feature type="binding site" evidence="17">
    <location>
        <position position="384"/>
    </location>
    <ligand>
        <name>Ca(2+)</name>
        <dbReference type="ChEBI" id="CHEBI:29108"/>
        <label>5</label>
    </ligand>
</feature>
<evidence type="ECO:0000256" key="21">
    <source>
        <dbReference type="SAM" id="MobiDB-lite"/>
    </source>
</evidence>
<dbReference type="FunFam" id="3.40.390.10:FF:000007">
    <property type="entry name" value="Collagenase 3"/>
    <property type="match status" value="1"/>
</dbReference>
<dbReference type="Pfam" id="PF01471">
    <property type="entry name" value="PG_binding_1"/>
    <property type="match status" value="1"/>
</dbReference>
<feature type="binding site" evidence="17">
    <location>
        <position position="431"/>
    </location>
    <ligand>
        <name>Ca(2+)</name>
        <dbReference type="ChEBI" id="CHEBI:29108"/>
        <label>4</label>
    </ligand>
</feature>
<evidence type="ECO:0000256" key="2">
    <source>
        <dbReference type="ARBA" id="ARBA00010370"/>
    </source>
</evidence>
<keyword evidence="6 16" id="KW-0479">Metal-binding</keyword>
<feature type="binding site" evidence="17">
    <location>
        <position position="169"/>
    </location>
    <ligand>
        <name>Zn(2+)</name>
        <dbReference type="ChEBI" id="CHEBI:29105"/>
        <label>1</label>
    </ligand>
</feature>
<dbReference type="PRINTS" id="PR00138">
    <property type="entry name" value="MATRIXIN"/>
</dbReference>
<protein>
    <submittedName>
        <fullName evidence="25">Macrophage metalloelastase isoform X2</fullName>
    </submittedName>
</protein>
<evidence type="ECO:0000313" key="24">
    <source>
        <dbReference type="Proteomes" id="UP000248482"/>
    </source>
</evidence>
<feature type="binding site" evidence="16">
    <location>
        <position position="219"/>
    </location>
    <ligand>
        <name>Zn(2+)</name>
        <dbReference type="ChEBI" id="CHEBI:29105"/>
        <label>2</label>
        <note>catalytic</note>
    </ligand>
</feature>
<feature type="binding site" evidence="17">
    <location>
        <position position="290"/>
    </location>
    <ligand>
        <name>Ca(2+)</name>
        <dbReference type="ChEBI" id="CHEBI:29108"/>
        <label>4</label>
    </ligand>
</feature>
<evidence type="ECO:0000256" key="17">
    <source>
        <dbReference type="PIRSR" id="PIRSR621190-2"/>
    </source>
</evidence>
<evidence type="ECO:0000256" key="9">
    <source>
        <dbReference type="ARBA" id="ARBA00022801"/>
    </source>
</evidence>
<feature type="binding site" evidence="17">
    <location>
        <position position="433"/>
    </location>
    <ligand>
        <name>Ca(2+)</name>
        <dbReference type="ChEBI" id="CHEBI:29108"/>
        <label>5</label>
    </ligand>
</feature>
<dbReference type="PIRSF" id="PIRSF001191">
    <property type="entry name" value="Peptidase_M10A_matrix"/>
    <property type="match status" value="1"/>
</dbReference>
<dbReference type="PROSITE" id="PS51642">
    <property type="entry name" value="HEMOPEXIN_2"/>
    <property type="match status" value="3"/>
</dbReference>
<sequence>MKFLLLVLTVLVTASGTVPLTKSAGSKEDGGLLAQWYLENFYGLVMDRLPTTKMKVSRDFMEDKIQEMQQFLGLKVTGKLDPSTLDMMHTPRCGVPDVHHFRTMPGRPVWRKHLITYRINNYTPDMRPADVDFAIQKAFQVWSDVTPLKFRKINSGEADIMILFASGAHGDYSPFDGRGGVIAHAFGPGLGIGGDAHFDEAEIWTKSYKGTNLFLVAVHELGHSLGLSHSNDRNAIMFPTYSYVDPNTFRLAADDIRGIQSLYGHPERRQPSSDPDGRQTPTCNPSLSFDAVTTMGNKIFFFKDRFFWWRYPESPMSNISFISSLWPTLPSGIQAAYEVGPRNQVFLFKDDKYWLISNLRAQPRYPRNIHSLGFPDFVKKIDAAVFNPLLYKTYFFVGNQYWRFNERRRLMDPGYPKRITDYFPGLGPTIDAVYYYNRHYYFFQGSNIFEYDVVSQRVTKVLKENIKSGC</sequence>
<dbReference type="PROSITE" id="PS00546">
    <property type="entry name" value="CYSTEINE_SWITCH"/>
    <property type="match status" value="1"/>
</dbReference>
<feature type="binding site" evidence="17">
    <location>
        <position position="197"/>
    </location>
    <ligand>
        <name>Zn(2+)</name>
        <dbReference type="ChEBI" id="CHEBI:29105"/>
        <label>1</label>
    </ligand>
</feature>
<reference evidence="25" key="1">
    <citation type="submission" date="2025-08" db="UniProtKB">
        <authorList>
            <consortium name="RefSeq"/>
        </authorList>
    </citation>
    <scope>IDENTIFICATION</scope>
    <source>
        <tissue evidence="25">Blood</tissue>
    </source>
</reference>
<feature type="binding site" evidence="17">
    <location>
        <position position="202"/>
    </location>
    <ligand>
        <name>Ca(2+)</name>
        <dbReference type="ChEBI" id="CHEBI:29108"/>
        <label>1</label>
    </ligand>
</feature>
<keyword evidence="9" id="KW-0378">Hydrolase</keyword>
<dbReference type="InterPro" id="IPR002477">
    <property type="entry name" value="Peptidoglycan-bd-like"/>
</dbReference>
<feature type="binding site" evidence="17">
    <location>
        <position position="195"/>
    </location>
    <ligand>
        <name>Ca(2+)</name>
        <dbReference type="ChEBI" id="CHEBI:29108"/>
        <label>2</label>
    </ligand>
</feature>
<feature type="repeat" description="Hemopexin" evidence="20">
    <location>
        <begin position="286"/>
        <end position="329"/>
    </location>
</feature>
<dbReference type="SMART" id="SM00235">
    <property type="entry name" value="ZnMc"/>
    <property type="match status" value="1"/>
</dbReference>
<feature type="binding site" evidence="16">
    <location>
        <position position="223"/>
    </location>
    <ligand>
        <name>Zn(2+)</name>
        <dbReference type="ChEBI" id="CHEBI:29105"/>
        <label>2</label>
        <note>catalytic</note>
    </ligand>
</feature>
<feature type="repeat" description="Hemopexin" evidence="20">
    <location>
        <begin position="378"/>
        <end position="426"/>
    </location>
</feature>
<evidence type="ECO:0000256" key="20">
    <source>
        <dbReference type="PROSITE-ProRule" id="PRU01011"/>
    </source>
</evidence>
<feature type="repeat" description="Hemopexin" evidence="20">
    <location>
        <begin position="330"/>
        <end position="376"/>
    </location>
</feature>
<comment type="cofactor">
    <cofactor evidence="17">
        <name>Ca(2+)</name>
        <dbReference type="ChEBI" id="CHEBI:29108"/>
    </cofactor>
    <text evidence="17">Can bind about 5 Ca(2+) ions per subunit.</text>
</comment>
<evidence type="ECO:0000313" key="25">
    <source>
        <dbReference type="RefSeq" id="XP_022368856.1"/>
    </source>
</evidence>
<dbReference type="GO" id="GO:0008270">
    <property type="term" value="F:zinc ion binding"/>
    <property type="evidence" value="ECO:0007669"/>
    <property type="project" value="InterPro"/>
</dbReference>
<dbReference type="Proteomes" id="UP000248482">
    <property type="component" value="Unplaced"/>
</dbReference>
<feature type="binding site" evidence="17">
    <location>
        <position position="202"/>
    </location>
    <ligand>
        <name>Ca(2+)</name>
        <dbReference type="ChEBI" id="CHEBI:29108"/>
        <label>3</label>
    </ligand>
</feature>
<feature type="binding site" evidence="16">
    <location>
        <position position="229"/>
    </location>
    <ligand>
        <name>Zn(2+)</name>
        <dbReference type="ChEBI" id="CHEBI:29105"/>
        <label>2</label>
        <note>catalytic</note>
    </ligand>
</feature>
<dbReference type="Pfam" id="PF00413">
    <property type="entry name" value="Peptidase_M10"/>
    <property type="match status" value="1"/>
</dbReference>
<keyword evidence="12" id="KW-0482">Metalloprotease</keyword>
<evidence type="ECO:0000256" key="16">
    <source>
        <dbReference type="PIRSR" id="PIRSR001191-2"/>
    </source>
</evidence>
<keyword evidence="24" id="KW-1185">Reference proteome</keyword>
<evidence type="ECO:0000256" key="13">
    <source>
        <dbReference type="ARBA" id="ARBA00023145"/>
    </source>
</evidence>
<comment type="similarity">
    <text evidence="2">Belongs to the peptidase M10A family.</text>
</comment>
<keyword evidence="14" id="KW-1015">Disulfide bond</keyword>
<dbReference type="GO" id="GO:0006508">
    <property type="term" value="P:proteolysis"/>
    <property type="evidence" value="ECO:0007669"/>
    <property type="project" value="UniProtKB-KW"/>
</dbReference>
<evidence type="ECO:0000256" key="1">
    <source>
        <dbReference type="ARBA" id="ARBA00004498"/>
    </source>
</evidence>
<evidence type="ECO:0000256" key="22">
    <source>
        <dbReference type="SAM" id="SignalP"/>
    </source>
</evidence>
<dbReference type="PROSITE" id="PS00024">
    <property type="entry name" value="HEMOPEXIN"/>
    <property type="match status" value="1"/>
</dbReference>
<evidence type="ECO:0000256" key="5">
    <source>
        <dbReference type="ARBA" id="ARBA00022670"/>
    </source>
</evidence>
<evidence type="ECO:0000256" key="18">
    <source>
        <dbReference type="PIRSR" id="PIRSR621190-4"/>
    </source>
</evidence>
<evidence type="ECO:0000256" key="3">
    <source>
        <dbReference type="ARBA" id="ARBA00022525"/>
    </source>
</evidence>
<proteinExistence type="inferred from homology"/>
<keyword evidence="8" id="KW-0677">Repeat</keyword>
<keyword evidence="3" id="KW-0964">Secreted</keyword>
<dbReference type="InterPro" id="IPR036365">
    <property type="entry name" value="PGBD-like_sf"/>
</dbReference>
<dbReference type="Pfam" id="PF00045">
    <property type="entry name" value="Hemopexin"/>
    <property type="match status" value="4"/>
</dbReference>
<dbReference type="InterPro" id="IPR006026">
    <property type="entry name" value="Peptidase_Metallo"/>
</dbReference>
<evidence type="ECO:0000256" key="6">
    <source>
        <dbReference type="ARBA" id="ARBA00022723"/>
    </source>
</evidence>
<dbReference type="RefSeq" id="XP_022368856.1">
    <property type="nucleotide sequence ID" value="XM_022513148.1"/>
</dbReference>
<feature type="active site" evidence="15">
    <location>
        <position position="220"/>
    </location>
</feature>
<dbReference type="GeneID" id="111153871"/>
<evidence type="ECO:0000256" key="4">
    <source>
        <dbReference type="ARBA" id="ARBA00022530"/>
    </source>
</evidence>
<dbReference type="GO" id="GO:0031012">
    <property type="term" value="C:extracellular matrix"/>
    <property type="evidence" value="ECO:0007669"/>
    <property type="project" value="InterPro"/>
</dbReference>
<dbReference type="GO" id="GO:0030574">
    <property type="term" value="P:collagen catabolic process"/>
    <property type="evidence" value="ECO:0007669"/>
    <property type="project" value="TreeGrafter"/>
</dbReference>
<dbReference type="SMART" id="SM00120">
    <property type="entry name" value="HX"/>
    <property type="match status" value="4"/>
</dbReference>
<gene>
    <name evidence="25" type="primary">LOC111153871</name>
</gene>
<evidence type="ECO:0000256" key="10">
    <source>
        <dbReference type="ARBA" id="ARBA00022833"/>
    </source>
</evidence>
<feature type="binding site" evidence="17">
    <location>
        <position position="171"/>
    </location>
    <ligand>
        <name>Zn(2+)</name>
        <dbReference type="ChEBI" id="CHEBI:29105"/>
        <label>1</label>
    </ligand>
</feature>
<dbReference type="Gene3D" id="2.110.10.10">
    <property type="entry name" value="Hemopexin-like domain"/>
    <property type="match status" value="1"/>
</dbReference>
<evidence type="ECO:0000256" key="7">
    <source>
        <dbReference type="ARBA" id="ARBA00022729"/>
    </source>
</evidence>
<feature type="signal peptide" evidence="22">
    <location>
        <begin position="1"/>
        <end position="16"/>
    </location>
</feature>
<dbReference type="InterPro" id="IPR024079">
    <property type="entry name" value="MetalloPept_cat_dom_sf"/>
</dbReference>
<dbReference type="CDD" id="cd00094">
    <property type="entry name" value="HX"/>
    <property type="match status" value="1"/>
</dbReference>
<evidence type="ECO:0000259" key="23">
    <source>
        <dbReference type="SMART" id="SM00235"/>
    </source>
</evidence>
<keyword evidence="11 17" id="KW-0106">Calcium</keyword>
<feature type="compositionally biased region" description="Basic and acidic residues" evidence="21">
    <location>
        <begin position="265"/>
        <end position="277"/>
    </location>
</feature>
<dbReference type="CDD" id="cd04278">
    <property type="entry name" value="ZnMc_MMP"/>
    <property type="match status" value="1"/>
</dbReference>
<feature type="binding site" evidence="17">
    <location>
        <position position="336"/>
    </location>
    <ligand>
        <name>Ca(2+)</name>
        <dbReference type="ChEBI" id="CHEBI:29108"/>
        <label>5</label>
    </ligand>
</feature>
<evidence type="ECO:0000256" key="14">
    <source>
        <dbReference type="ARBA" id="ARBA00023157"/>
    </source>
</evidence>
<evidence type="ECO:0000256" key="15">
    <source>
        <dbReference type="PIRSR" id="PIRSR001191-1"/>
    </source>
</evidence>
<dbReference type="PANTHER" id="PTHR10201:SF267">
    <property type="entry name" value="MACROPHAGE METALLOELASTASE"/>
    <property type="match status" value="1"/>
</dbReference>
<feature type="binding site" evidence="17">
    <location>
        <position position="237"/>
    </location>
    <ligand>
        <name>Zn(2+)</name>
        <dbReference type="ChEBI" id="CHEBI:29105"/>
        <label>2</label>
        <note>catalytic</note>
    </ligand>
</feature>
<feature type="region of interest" description="Disordered" evidence="21">
    <location>
        <begin position="264"/>
        <end position="284"/>
    </location>
</feature>
<dbReference type="SUPFAM" id="SSF47090">
    <property type="entry name" value="PGBD-like"/>
    <property type="match status" value="1"/>
</dbReference>
<dbReference type="InterPro" id="IPR036375">
    <property type="entry name" value="Hemopexin-like_dom_sf"/>
</dbReference>
<keyword evidence="10 16" id="KW-0862">Zinc</keyword>
<dbReference type="InterPro" id="IPR018487">
    <property type="entry name" value="Hemopexin-like_repeat"/>
</dbReference>
<accession>A0A2Y9K679</accession>
<name>A0A2Y9K679_ENHLU</name>
<evidence type="ECO:0000256" key="19">
    <source>
        <dbReference type="PIRSR" id="PIRSR621190-5"/>
    </source>
</evidence>